<feature type="transmembrane region" description="Helical" evidence="17">
    <location>
        <begin position="179"/>
        <end position="197"/>
    </location>
</feature>
<dbReference type="PROSITE" id="PS50846">
    <property type="entry name" value="HMA_2"/>
    <property type="match status" value="1"/>
</dbReference>
<dbReference type="InterPro" id="IPR017969">
    <property type="entry name" value="Heavy-metal-associated_CS"/>
</dbReference>
<keyword evidence="4" id="KW-0813">Transport</keyword>
<keyword evidence="10 17" id="KW-0067">ATP-binding</keyword>
<accession>A0ABT9XH97</accession>
<evidence type="ECO:0000256" key="14">
    <source>
        <dbReference type="ARBA" id="ARBA00023065"/>
    </source>
</evidence>
<keyword evidence="7 17" id="KW-0479">Metal-binding</keyword>
<feature type="transmembrane region" description="Helical" evidence="17">
    <location>
        <begin position="155"/>
        <end position="173"/>
    </location>
</feature>
<dbReference type="InterPro" id="IPR018303">
    <property type="entry name" value="ATPase_P-typ_P_site"/>
</dbReference>
<dbReference type="PANTHER" id="PTHR43520">
    <property type="entry name" value="ATP7, ISOFORM B"/>
    <property type="match status" value="1"/>
</dbReference>
<dbReference type="Proteomes" id="UP001232973">
    <property type="component" value="Unassembled WGS sequence"/>
</dbReference>
<keyword evidence="14" id="KW-0406">Ion transport</keyword>
<dbReference type="PROSITE" id="PS01047">
    <property type="entry name" value="HMA_1"/>
    <property type="match status" value="1"/>
</dbReference>
<dbReference type="InterPro" id="IPR023299">
    <property type="entry name" value="ATPase_P-typ_cyto_dom_N"/>
</dbReference>
<dbReference type="CDD" id="cd00371">
    <property type="entry name" value="HMA"/>
    <property type="match status" value="1"/>
</dbReference>
<keyword evidence="17" id="KW-1003">Cell membrane</keyword>
<evidence type="ECO:0000256" key="12">
    <source>
        <dbReference type="ARBA" id="ARBA00022989"/>
    </source>
</evidence>
<dbReference type="RefSeq" id="WP_274454613.1">
    <property type="nucleotide sequence ID" value="NZ_CP067097.1"/>
</dbReference>
<dbReference type="Pfam" id="PF00702">
    <property type="entry name" value="Hydrolase"/>
    <property type="match status" value="1"/>
</dbReference>
<evidence type="ECO:0000256" key="4">
    <source>
        <dbReference type="ARBA" id="ARBA00022448"/>
    </source>
</evidence>
<dbReference type="SUPFAM" id="SSF56784">
    <property type="entry name" value="HAD-like"/>
    <property type="match status" value="1"/>
</dbReference>
<evidence type="ECO:0000256" key="15">
    <source>
        <dbReference type="ARBA" id="ARBA00023136"/>
    </source>
</evidence>
<keyword evidence="8 17" id="KW-0547">Nucleotide-binding</keyword>
<feature type="domain" description="HMA" evidence="18">
    <location>
        <begin position="4"/>
        <end position="70"/>
    </location>
</feature>
<dbReference type="NCBIfam" id="TIGR01525">
    <property type="entry name" value="ATPase-IB_hvy"/>
    <property type="match status" value="1"/>
</dbReference>
<dbReference type="NCBIfam" id="TIGR01511">
    <property type="entry name" value="ATPase-IB1_Cu"/>
    <property type="match status" value="1"/>
</dbReference>
<dbReference type="CDD" id="cd02094">
    <property type="entry name" value="P-type_ATPase_Cu-like"/>
    <property type="match status" value="1"/>
</dbReference>
<dbReference type="InterPro" id="IPR006121">
    <property type="entry name" value="HMA_dom"/>
</dbReference>
<dbReference type="PRINTS" id="PR00942">
    <property type="entry name" value="CUATPASEI"/>
</dbReference>
<keyword evidence="15 17" id="KW-0472">Membrane</keyword>
<dbReference type="InterPro" id="IPR027256">
    <property type="entry name" value="P-typ_ATPase_IB"/>
</dbReference>
<name>A0ABT9XH97_9BACL</name>
<protein>
    <recommendedName>
        <fullName evidence="3">P-type Cu(+) transporter</fullName>
        <ecNumber evidence="3">7.2.2.8</ecNumber>
    </recommendedName>
</protein>
<dbReference type="InterPro" id="IPR023214">
    <property type="entry name" value="HAD_sf"/>
</dbReference>
<gene>
    <name evidence="19" type="ORF">J2S03_001528</name>
</gene>
<evidence type="ECO:0000256" key="5">
    <source>
        <dbReference type="ARBA" id="ARBA00022553"/>
    </source>
</evidence>
<evidence type="ECO:0000313" key="19">
    <source>
        <dbReference type="EMBL" id="MDQ0189683.1"/>
    </source>
</evidence>
<evidence type="ECO:0000256" key="11">
    <source>
        <dbReference type="ARBA" id="ARBA00022967"/>
    </source>
</evidence>
<dbReference type="NCBIfam" id="TIGR01494">
    <property type="entry name" value="ATPase_P-type"/>
    <property type="match status" value="1"/>
</dbReference>
<evidence type="ECO:0000256" key="9">
    <source>
        <dbReference type="ARBA" id="ARBA00022796"/>
    </source>
</evidence>
<keyword evidence="12 17" id="KW-1133">Transmembrane helix</keyword>
<keyword evidence="11" id="KW-1278">Translocase</keyword>
<comment type="caution">
    <text evidence="19">The sequence shown here is derived from an EMBL/GenBank/DDBJ whole genome shotgun (WGS) entry which is preliminary data.</text>
</comment>
<feature type="transmembrane region" description="Helical" evidence="17">
    <location>
        <begin position="675"/>
        <end position="692"/>
    </location>
</feature>
<dbReference type="InterPro" id="IPR059000">
    <property type="entry name" value="ATPase_P-type_domA"/>
</dbReference>
<dbReference type="PROSITE" id="PS00154">
    <property type="entry name" value="ATPASE_E1_E2"/>
    <property type="match status" value="1"/>
</dbReference>
<dbReference type="Pfam" id="PF00403">
    <property type="entry name" value="HMA"/>
    <property type="match status" value="1"/>
</dbReference>
<dbReference type="PRINTS" id="PR00119">
    <property type="entry name" value="CATATPASE"/>
</dbReference>
<dbReference type="InterPro" id="IPR008250">
    <property type="entry name" value="ATPase_P-typ_transduc_dom_A_sf"/>
</dbReference>
<keyword evidence="9" id="KW-0187">Copper transport</keyword>
<keyword evidence="6 17" id="KW-0812">Transmembrane</keyword>
<evidence type="ECO:0000256" key="8">
    <source>
        <dbReference type="ARBA" id="ARBA00022741"/>
    </source>
</evidence>
<organism evidence="19 20">
    <name type="scientific">Alicyclobacillus cycloheptanicus</name>
    <dbReference type="NCBI Taxonomy" id="1457"/>
    <lineage>
        <taxon>Bacteria</taxon>
        <taxon>Bacillati</taxon>
        <taxon>Bacillota</taxon>
        <taxon>Bacilli</taxon>
        <taxon>Bacillales</taxon>
        <taxon>Alicyclobacillaceae</taxon>
        <taxon>Alicyclobacillus</taxon>
    </lineage>
</organism>
<dbReference type="InterPro" id="IPR036412">
    <property type="entry name" value="HAD-like_sf"/>
</dbReference>
<dbReference type="PANTHER" id="PTHR43520:SF8">
    <property type="entry name" value="P-TYPE CU(+) TRANSPORTER"/>
    <property type="match status" value="1"/>
</dbReference>
<dbReference type="SUPFAM" id="SSF81653">
    <property type="entry name" value="Calcium ATPase, transduction domain A"/>
    <property type="match status" value="1"/>
</dbReference>
<feature type="transmembrane region" description="Helical" evidence="17">
    <location>
        <begin position="121"/>
        <end position="143"/>
    </location>
</feature>
<evidence type="ECO:0000256" key="7">
    <source>
        <dbReference type="ARBA" id="ARBA00022723"/>
    </source>
</evidence>
<feature type="transmembrane region" description="Helical" evidence="17">
    <location>
        <begin position="698"/>
        <end position="716"/>
    </location>
</feature>
<evidence type="ECO:0000256" key="10">
    <source>
        <dbReference type="ARBA" id="ARBA00022840"/>
    </source>
</evidence>
<feature type="transmembrane region" description="Helical" evidence="17">
    <location>
        <begin position="359"/>
        <end position="381"/>
    </location>
</feature>
<evidence type="ECO:0000256" key="17">
    <source>
        <dbReference type="RuleBase" id="RU362081"/>
    </source>
</evidence>
<feature type="transmembrane region" description="Helical" evidence="17">
    <location>
        <begin position="89"/>
        <end position="109"/>
    </location>
</feature>
<feature type="transmembrane region" description="Helical" evidence="17">
    <location>
        <begin position="331"/>
        <end position="353"/>
    </location>
</feature>
<keyword evidence="20" id="KW-1185">Reference proteome</keyword>
<keyword evidence="5" id="KW-0597">Phosphoprotein</keyword>
<dbReference type="InterPro" id="IPR036163">
    <property type="entry name" value="HMA_dom_sf"/>
</dbReference>
<dbReference type="InterPro" id="IPR023298">
    <property type="entry name" value="ATPase_P-typ_TM_dom_sf"/>
</dbReference>
<evidence type="ECO:0000256" key="3">
    <source>
        <dbReference type="ARBA" id="ARBA00012517"/>
    </source>
</evidence>
<sequence>MSKQKTTLEITGMHCAACAARIEKVVRKQPGVLDANVNLAMERATIDYSPEEIQVNEIISRIERIGYGASVFMDSGSHSRDQEWPAIEMFLFSLALSIPFFWLMLNMFGLIGIPRVLLNPWVQLALATQIQFIAGWAFYVGAFKSVLGRSANMDVLVVLGTSAAYFYSAWMVLEGGHHVYFETSAIIITLVFFGKILETQAKSRTSEVLQKLAQLQVKQVHRLIGHDEVDVPVAEISVGDMLVVRPGEKIPVDGEVIFGETSVDESILTGEILPIDKQPGDPVYGGTFNRHGAIRMVATRIGGESALGQIIRLVEEAQGSKAPVQRLADTICGIFVPIVICLSLATFVVWYFVLDYPMSVAVLNATAVLLAACPCPLGLATPTAIMVGTGRAAQHGIFFKGGEQLETLHKARVILMDKTGTITHGEPTITDVLVANHPLVKSKGELLSFAGSAELPSEHPLAQVVVRHVKQQTRLFEPSDFQSYAGRGVKSVVKGHTVLTGNAALMREHGIVTTALLWQQQDWEKSGKTTLFVSVDGQVAGLIGVSDTIKASSRQAIHDLKQIGLHVVMVSGDNPHAAQAVAGQVGIRDVLADLTPEDKVHVIRHFQKQGHVVAMVGDGMNDAPALATADVGIAIGTGADVAIEAADIALIGTELEGVVQAIRLSHATIRNIRQSFFWALIYNGVTIPVAALGLLSPLVAGAAMAFSSVSVVLNALRLKRVPIDR</sequence>
<evidence type="ECO:0000256" key="1">
    <source>
        <dbReference type="ARBA" id="ARBA00004127"/>
    </source>
</evidence>
<reference evidence="19 20" key="1">
    <citation type="submission" date="2023-07" db="EMBL/GenBank/DDBJ databases">
        <title>Genomic Encyclopedia of Type Strains, Phase IV (KMG-IV): sequencing the most valuable type-strain genomes for metagenomic binning, comparative biology and taxonomic classification.</title>
        <authorList>
            <person name="Goeker M."/>
        </authorList>
    </citation>
    <scope>NUCLEOTIDE SEQUENCE [LARGE SCALE GENOMIC DNA]</scope>
    <source>
        <strain evidence="19 20">DSM 4006</strain>
    </source>
</reference>
<comment type="catalytic activity">
    <reaction evidence="16">
        <text>Cu(+)(in) + ATP + H2O = Cu(+)(out) + ADP + phosphate + H(+)</text>
        <dbReference type="Rhea" id="RHEA:25792"/>
        <dbReference type="ChEBI" id="CHEBI:15377"/>
        <dbReference type="ChEBI" id="CHEBI:15378"/>
        <dbReference type="ChEBI" id="CHEBI:30616"/>
        <dbReference type="ChEBI" id="CHEBI:43474"/>
        <dbReference type="ChEBI" id="CHEBI:49552"/>
        <dbReference type="ChEBI" id="CHEBI:456216"/>
        <dbReference type="EC" id="7.2.2.8"/>
    </reaction>
</comment>
<dbReference type="SUPFAM" id="SSF81665">
    <property type="entry name" value="Calcium ATPase, transmembrane domain M"/>
    <property type="match status" value="1"/>
</dbReference>
<evidence type="ECO:0000256" key="6">
    <source>
        <dbReference type="ARBA" id="ARBA00022692"/>
    </source>
</evidence>
<dbReference type="EC" id="7.2.2.8" evidence="3"/>
<comment type="subcellular location">
    <subcellularLocation>
        <location evidence="17">Cell membrane</location>
    </subcellularLocation>
    <subcellularLocation>
        <location evidence="1">Endomembrane system</location>
        <topology evidence="1">Multi-pass membrane protein</topology>
    </subcellularLocation>
</comment>
<dbReference type="SUPFAM" id="SSF55008">
    <property type="entry name" value="HMA, heavy metal-associated domain"/>
    <property type="match status" value="1"/>
</dbReference>
<dbReference type="InterPro" id="IPR044492">
    <property type="entry name" value="P_typ_ATPase_HD_dom"/>
</dbReference>
<keyword evidence="13" id="KW-0186">Copper</keyword>
<dbReference type="Gene3D" id="3.40.1110.10">
    <property type="entry name" value="Calcium-transporting ATPase, cytoplasmic domain N"/>
    <property type="match status" value="2"/>
</dbReference>
<dbReference type="EMBL" id="JAUSTP010000009">
    <property type="protein sequence ID" value="MDQ0189683.1"/>
    <property type="molecule type" value="Genomic_DNA"/>
</dbReference>
<dbReference type="InterPro" id="IPR001757">
    <property type="entry name" value="P_typ_ATPase"/>
</dbReference>
<evidence type="ECO:0000313" key="20">
    <source>
        <dbReference type="Proteomes" id="UP001232973"/>
    </source>
</evidence>
<dbReference type="Gene3D" id="3.30.70.100">
    <property type="match status" value="1"/>
</dbReference>
<dbReference type="Gene3D" id="2.70.150.10">
    <property type="entry name" value="Calcium-transporting ATPase, cytoplasmic transduction domain A"/>
    <property type="match status" value="1"/>
</dbReference>
<dbReference type="PRINTS" id="PR00943">
    <property type="entry name" value="CUATPASE"/>
</dbReference>
<dbReference type="SFLD" id="SFLDF00027">
    <property type="entry name" value="p-type_atpase"/>
    <property type="match status" value="1"/>
</dbReference>
<comment type="similarity">
    <text evidence="2 17">Belongs to the cation transport ATPase (P-type) (TC 3.A.3) family. Type IB subfamily.</text>
</comment>
<evidence type="ECO:0000256" key="13">
    <source>
        <dbReference type="ARBA" id="ARBA00023008"/>
    </source>
</evidence>
<evidence type="ECO:0000256" key="2">
    <source>
        <dbReference type="ARBA" id="ARBA00006024"/>
    </source>
</evidence>
<dbReference type="SFLD" id="SFLDS00003">
    <property type="entry name" value="Haloacid_Dehalogenase"/>
    <property type="match status" value="1"/>
</dbReference>
<evidence type="ECO:0000256" key="16">
    <source>
        <dbReference type="ARBA" id="ARBA00049289"/>
    </source>
</evidence>
<proteinExistence type="inferred from homology"/>
<dbReference type="Gene3D" id="3.40.50.1000">
    <property type="entry name" value="HAD superfamily/HAD-like"/>
    <property type="match status" value="1"/>
</dbReference>
<evidence type="ECO:0000259" key="18">
    <source>
        <dbReference type="PROSITE" id="PS50846"/>
    </source>
</evidence>
<dbReference type="SFLD" id="SFLDG00002">
    <property type="entry name" value="C1.7:_P-type_atpase_like"/>
    <property type="match status" value="1"/>
</dbReference>
<dbReference type="Pfam" id="PF00122">
    <property type="entry name" value="E1-E2_ATPase"/>
    <property type="match status" value="1"/>
</dbReference>